<dbReference type="EMBL" id="KV460283">
    <property type="protein sequence ID" value="OBT91679.1"/>
    <property type="molecule type" value="Genomic_DNA"/>
</dbReference>
<feature type="signal peptide" evidence="1">
    <location>
        <begin position="1"/>
        <end position="18"/>
    </location>
</feature>
<dbReference type="RefSeq" id="XP_018125412.1">
    <property type="nucleotide sequence ID" value="XM_018279740.2"/>
</dbReference>
<feature type="chain" id="PRO_5008608289" evidence="1">
    <location>
        <begin position="19"/>
        <end position="108"/>
    </location>
</feature>
<dbReference type="AlphaFoldDB" id="A0A1B8G768"/>
<sequence length="108" mass="12056">MHFPTLLLIPILLGLAAADTLTLDLHANNFDDASFQTFKVSNLHNCHNSNQKFEYYLQHDIAQSLFERNLGIRAYGEPNCQGPSSTHPLSNANGCVHGARKSFQLLEM</sequence>
<proteinExistence type="predicted"/>
<keyword evidence="1" id="KW-0732">Signal</keyword>
<reference evidence="3" key="2">
    <citation type="journal article" date="2018" name="Nat. Commun.">
        <title>Extreme sensitivity to ultraviolet light in the fungal pathogen causing white-nose syndrome of bats.</title>
        <authorList>
            <person name="Palmer J.M."/>
            <person name="Drees K.P."/>
            <person name="Foster J.T."/>
            <person name="Lindner D.L."/>
        </authorList>
    </citation>
    <scope>NUCLEOTIDE SEQUENCE [LARGE SCALE GENOMIC DNA]</scope>
    <source>
        <strain evidence="3">UAMH 10579</strain>
    </source>
</reference>
<evidence type="ECO:0000313" key="2">
    <source>
        <dbReference type="EMBL" id="OBT91679.1"/>
    </source>
</evidence>
<organism evidence="2 3">
    <name type="scientific">Pseudogymnoascus verrucosus</name>
    <dbReference type="NCBI Taxonomy" id="342668"/>
    <lineage>
        <taxon>Eukaryota</taxon>
        <taxon>Fungi</taxon>
        <taxon>Dikarya</taxon>
        <taxon>Ascomycota</taxon>
        <taxon>Pezizomycotina</taxon>
        <taxon>Leotiomycetes</taxon>
        <taxon>Thelebolales</taxon>
        <taxon>Thelebolaceae</taxon>
        <taxon>Pseudogymnoascus</taxon>
    </lineage>
</organism>
<accession>A0A1B8G768</accession>
<protein>
    <submittedName>
        <fullName evidence="2">Uncharacterized protein</fullName>
    </submittedName>
</protein>
<evidence type="ECO:0000313" key="3">
    <source>
        <dbReference type="Proteomes" id="UP000091956"/>
    </source>
</evidence>
<keyword evidence="3" id="KW-1185">Reference proteome</keyword>
<evidence type="ECO:0000256" key="1">
    <source>
        <dbReference type="SAM" id="SignalP"/>
    </source>
</evidence>
<gene>
    <name evidence="2" type="ORF">VE01_10337</name>
</gene>
<dbReference type="GeneID" id="28843723"/>
<name>A0A1B8G768_9PEZI</name>
<reference evidence="2 3" key="1">
    <citation type="submission" date="2016-03" db="EMBL/GenBank/DDBJ databases">
        <title>Comparative genomics of Pseudogymnoascus destructans, the fungus causing white-nose syndrome of bats.</title>
        <authorList>
            <person name="Palmer J.M."/>
            <person name="Drees K.P."/>
            <person name="Foster J.T."/>
            <person name="Lindner D.L."/>
        </authorList>
    </citation>
    <scope>NUCLEOTIDE SEQUENCE [LARGE SCALE GENOMIC DNA]</scope>
    <source>
        <strain evidence="2 3">UAMH 10579</strain>
    </source>
</reference>
<dbReference type="Proteomes" id="UP000091956">
    <property type="component" value="Unassembled WGS sequence"/>
</dbReference>